<protein>
    <submittedName>
        <fullName evidence="1">Uncharacterized protein</fullName>
    </submittedName>
</protein>
<evidence type="ECO:0000313" key="2">
    <source>
        <dbReference type="Proteomes" id="UP000318050"/>
    </source>
</evidence>
<dbReference type="AlphaFoldDB" id="A0A560HNN4"/>
<sequence length="120" mass="12994">MLLSLGATALTSLKGLADQSDDPTPSPVQFIEDKRVLLVLDTCEHLVEAIANLPAAIASGAPNGHTLDISRKAPRIEGSQDMGRALLFPPWNDSRKTVMFSTLRPPGMCWRFWNSPPTPG</sequence>
<proteinExistence type="predicted"/>
<organism evidence="1 2">
    <name type="scientific">Nitrospirillum amazonense</name>
    <dbReference type="NCBI Taxonomy" id="28077"/>
    <lineage>
        <taxon>Bacteria</taxon>
        <taxon>Pseudomonadati</taxon>
        <taxon>Pseudomonadota</taxon>
        <taxon>Alphaproteobacteria</taxon>
        <taxon>Rhodospirillales</taxon>
        <taxon>Azospirillaceae</taxon>
        <taxon>Nitrospirillum</taxon>
    </lineage>
</organism>
<reference evidence="1 2" key="1">
    <citation type="submission" date="2019-06" db="EMBL/GenBank/DDBJ databases">
        <title>Genomic Encyclopedia of Type Strains, Phase IV (KMG-V): Genome sequencing to study the core and pangenomes of soil and plant-associated prokaryotes.</title>
        <authorList>
            <person name="Whitman W."/>
        </authorList>
    </citation>
    <scope>NUCLEOTIDE SEQUENCE [LARGE SCALE GENOMIC DNA]</scope>
    <source>
        <strain evidence="1 2">BR 11140</strain>
    </source>
</reference>
<dbReference type="Proteomes" id="UP000318050">
    <property type="component" value="Unassembled WGS sequence"/>
</dbReference>
<evidence type="ECO:0000313" key="1">
    <source>
        <dbReference type="EMBL" id="TWB48152.1"/>
    </source>
</evidence>
<dbReference type="OrthoDB" id="4325578at2"/>
<name>A0A560HNN4_9PROT</name>
<gene>
    <name evidence="1" type="ORF">FBZ92_1313</name>
</gene>
<comment type="caution">
    <text evidence="1">The sequence shown here is derived from an EMBL/GenBank/DDBJ whole genome shotgun (WGS) entry which is preliminary data.</text>
</comment>
<accession>A0A560HNN4</accession>
<dbReference type="EMBL" id="VITT01000031">
    <property type="protein sequence ID" value="TWB48152.1"/>
    <property type="molecule type" value="Genomic_DNA"/>
</dbReference>